<dbReference type="InterPro" id="IPR048555">
    <property type="entry name" value="DACNH"/>
</dbReference>
<dbReference type="InterPro" id="IPR036888">
    <property type="entry name" value="DNA_integrity_DisA_N_sf"/>
</dbReference>
<dbReference type="Pfam" id="PF21750">
    <property type="entry name" value="DACNH"/>
    <property type="match status" value="1"/>
</dbReference>
<organism evidence="2 3">
    <name type="scientific">Evansella cellulosilytica (strain ATCC 21833 / DSM 2522 / FERM P-1141 / JCM 9156 / N-4)</name>
    <name type="common">Bacillus cellulosilyticus</name>
    <dbReference type="NCBI Taxonomy" id="649639"/>
    <lineage>
        <taxon>Bacteria</taxon>
        <taxon>Bacillati</taxon>
        <taxon>Bacillota</taxon>
        <taxon>Bacilli</taxon>
        <taxon>Bacillales</taxon>
        <taxon>Bacillaceae</taxon>
        <taxon>Evansella</taxon>
    </lineage>
</organism>
<evidence type="ECO:0000313" key="3">
    <source>
        <dbReference type="Proteomes" id="UP000001401"/>
    </source>
</evidence>
<dbReference type="eggNOG" id="ENOG502Z97Y">
    <property type="taxonomic scope" value="Bacteria"/>
</dbReference>
<dbReference type="KEGG" id="bco:Bcell_3897"/>
<dbReference type="InterPro" id="IPR003390">
    <property type="entry name" value="DNA_integrity_scan_DisA_N"/>
</dbReference>
<dbReference type="AlphaFoldDB" id="E6TVK7"/>
<proteinExistence type="predicted"/>
<name>E6TVK7_EVAC2</name>
<dbReference type="Proteomes" id="UP000001401">
    <property type="component" value="Chromosome"/>
</dbReference>
<evidence type="ECO:0000313" key="2">
    <source>
        <dbReference type="EMBL" id="ADU32135.1"/>
    </source>
</evidence>
<dbReference type="EMBL" id="CP002394">
    <property type="protein sequence ID" value="ADU32135.1"/>
    <property type="molecule type" value="Genomic_DNA"/>
</dbReference>
<dbReference type="PROSITE" id="PS51794">
    <property type="entry name" value="DAC"/>
    <property type="match status" value="1"/>
</dbReference>
<dbReference type="RefSeq" id="WP_013490465.1">
    <property type="nucleotide sequence ID" value="NC_014829.1"/>
</dbReference>
<accession>E6TVK7</accession>
<sequence>MYSNAETGINFLDYTLKHMRELFDHFNIWEEPQILLAMISSDHKIELVFSDNLNDKAIQEHTVDFKELYSLDGDSLQKYYGQKVEEVIIDKQLIDLNKYRLIRINSLSRNEKDSLQSFLLIDKSNVVFKKPFVDQVWKTIQPNNSFFNIKKLLNKAGEDLFNNIFSTLLDIESKKYNLFESIHELSLMTYERSQNKGCLIFCSDFDDSCFEEIVMLEEPIPINKEYYKKVRKLLETCNNDKTVLLCRGVIIFGIARTINYSSLPESSVKINFLKTGSWMLTERKGKQESDDLMLVTHKTCTLMKGPVTRDEFELKFKRTFESDENYNKYEVGMVWEYIESAQEQKHGTMIVVTNKAYSESKRLTNQSFQLKNFKKVNPETVLALSSIDGAIIVDPKGQCYSIGAILDGLADSTIGDISRGARYNSAIRYLHSHNEGFCLIVIVSEDGYVDIKTKEDIGHKIRNASEIHKKNLIKLLSHSDIKKSMRAQDEYINFESLIGELLQMEVMASYAQYLAGQQRDLNLAREFNTILDNPELLMTEKINLLKSFHSKVLFESDFGY</sequence>
<dbReference type="SUPFAM" id="SSF143597">
    <property type="entry name" value="YojJ-like"/>
    <property type="match status" value="1"/>
</dbReference>
<dbReference type="Gene3D" id="3.40.1700.10">
    <property type="entry name" value="DNA integrity scanning protein, DisA, N-terminal domain"/>
    <property type="match status" value="1"/>
</dbReference>
<keyword evidence="3" id="KW-1185">Reference proteome</keyword>
<dbReference type="HOGENOM" id="CLU_486318_0_0_9"/>
<dbReference type="Pfam" id="PF02457">
    <property type="entry name" value="DAC"/>
    <property type="match status" value="1"/>
</dbReference>
<evidence type="ECO:0000259" key="1">
    <source>
        <dbReference type="PROSITE" id="PS51794"/>
    </source>
</evidence>
<dbReference type="OrthoDB" id="5569081at2"/>
<gene>
    <name evidence="2" type="ordered locus">Bcell_3897</name>
</gene>
<reference evidence="2" key="1">
    <citation type="submission" date="2010-12" db="EMBL/GenBank/DDBJ databases">
        <title>Complete sequence of Bacillus cellulosilyticus DSM 2522.</title>
        <authorList>
            <consortium name="US DOE Joint Genome Institute"/>
            <person name="Lucas S."/>
            <person name="Copeland A."/>
            <person name="Lapidus A."/>
            <person name="Cheng J.-F."/>
            <person name="Bruce D."/>
            <person name="Goodwin L."/>
            <person name="Pitluck S."/>
            <person name="Chertkov O."/>
            <person name="Detter J.C."/>
            <person name="Han C."/>
            <person name="Tapia R."/>
            <person name="Land M."/>
            <person name="Hauser L."/>
            <person name="Jeffries C."/>
            <person name="Kyrpides N."/>
            <person name="Ivanova N."/>
            <person name="Mikhailova N."/>
            <person name="Brumm P."/>
            <person name="Mead D."/>
            <person name="Woyke T."/>
        </authorList>
    </citation>
    <scope>NUCLEOTIDE SEQUENCE [LARGE SCALE GENOMIC DNA]</scope>
    <source>
        <strain evidence="2">DSM 2522</strain>
    </source>
</reference>
<protein>
    <recommendedName>
        <fullName evidence="1">DAC domain-containing protein</fullName>
    </recommendedName>
</protein>
<feature type="domain" description="DAC" evidence="1">
    <location>
        <begin position="309"/>
        <end position="463"/>
    </location>
</feature>